<evidence type="ECO:0000256" key="6">
    <source>
        <dbReference type="SAM" id="Phobius"/>
    </source>
</evidence>
<dbReference type="Pfam" id="PF03631">
    <property type="entry name" value="Virul_fac_BrkB"/>
    <property type="match status" value="1"/>
</dbReference>
<dbReference type="Proteomes" id="UP000609849">
    <property type="component" value="Unassembled WGS sequence"/>
</dbReference>
<dbReference type="NCBIfam" id="TIGR00765">
    <property type="entry name" value="yihY_not_rbn"/>
    <property type="match status" value="1"/>
</dbReference>
<feature type="transmembrane region" description="Helical" evidence="6">
    <location>
        <begin position="124"/>
        <end position="151"/>
    </location>
</feature>
<dbReference type="EMBL" id="JACRWE010000003">
    <property type="protein sequence ID" value="MBC5996466.1"/>
    <property type="molecule type" value="Genomic_DNA"/>
</dbReference>
<feature type="transmembrane region" description="Helical" evidence="6">
    <location>
        <begin position="236"/>
        <end position="261"/>
    </location>
</feature>
<dbReference type="RefSeq" id="WP_153925920.1">
    <property type="nucleotide sequence ID" value="NZ_JACRWE010000003.1"/>
</dbReference>
<accession>A0ABR7JNF8</accession>
<keyword evidence="5 6" id="KW-0472">Membrane</keyword>
<reference evidence="7 8" key="1">
    <citation type="submission" date="2020-08" db="EMBL/GenBank/DDBJ databases">
        <authorList>
            <person name="Liu C."/>
            <person name="Sun Q."/>
        </authorList>
    </citation>
    <scope>NUCLEOTIDE SEQUENCE [LARGE SCALE GENOMIC DNA]</scope>
    <source>
        <strain evidence="7 8">NSJ-18</strain>
    </source>
</reference>
<organism evidence="7 8">
    <name type="scientific">Romboutsia faecis</name>
    <dbReference type="NCBI Taxonomy" id="2764597"/>
    <lineage>
        <taxon>Bacteria</taxon>
        <taxon>Bacillati</taxon>
        <taxon>Bacillota</taxon>
        <taxon>Clostridia</taxon>
        <taxon>Peptostreptococcales</taxon>
        <taxon>Peptostreptococcaceae</taxon>
        <taxon>Romboutsia</taxon>
    </lineage>
</organism>
<protein>
    <submittedName>
        <fullName evidence="7">YihY/virulence factor BrkB family protein</fullName>
    </submittedName>
</protein>
<comment type="subcellular location">
    <subcellularLocation>
        <location evidence="1">Cell membrane</location>
        <topology evidence="1">Multi-pass membrane protein</topology>
    </subcellularLocation>
</comment>
<keyword evidence="4 6" id="KW-1133">Transmembrane helix</keyword>
<gene>
    <name evidence="7" type="ORF">H8923_06800</name>
</gene>
<keyword evidence="2" id="KW-1003">Cell membrane</keyword>
<proteinExistence type="predicted"/>
<dbReference type="PIRSF" id="PIRSF035875">
    <property type="entry name" value="RNase_BN"/>
    <property type="match status" value="1"/>
</dbReference>
<keyword evidence="3 6" id="KW-0812">Transmembrane</keyword>
<dbReference type="PANTHER" id="PTHR30213:SF0">
    <property type="entry name" value="UPF0761 MEMBRANE PROTEIN YIHY"/>
    <property type="match status" value="1"/>
</dbReference>
<evidence type="ECO:0000256" key="2">
    <source>
        <dbReference type="ARBA" id="ARBA00022475"/>
    </source>
</evidence>
<comment type="caution">
    <text evidence="7">The sequence shown here is derived from an EMBL/GenBank/DDBJ whole genome shotgun (WGS) entry which is preliminary data.</text>
</comment>
<dbReference type="InterPro" id="IPR017039">
    <property type="entry name" value="Virul_fac_BrkB"/>
</dbReference>
<feature type="transmembrane region" description="Helical" evidence="6">
    <location>
        <begin position="30"/>
        <end position="52"/>
    </location>
</feature>
<dbReference type="PANTHER" id="PTHR30213">
    <property type="entry name" value="INNER MEMBRANE PROTEIN YHJD"/>
    <property type="match status" value="1"/>
</dbReference>
<evidence type="ECO:0000313" key="7">
    <source>
        <dbReference type="EMBL" id="MBC5996466.1"/>
    </source>
</evidence>
<name>A0ABR7JNF8_9FIRM</name>
<evidence type="ECO:0000256" key="3">
    <source>
        <dbReference type="ARBA" id="ARBA00022692"/>
    </source>
</evidence>
<evidence type="ECO:0000313" key="8">
    <source>
        <dbReference type="Proteomes" id="UP000609849"/>
    </source>
</evidence>
<feature type="transmembrane region" description="Helical" evidence="6">
    <location>
        <begin position="207"/>
        <end position="224"/>
    </location>
</feature>
<evidence type="ECO:0000256" key="4">
    <source>
        <dbReference type="ARBA" id="ARBA00022989"/>
    </source>
</evidence>
<evidence type="ECO:0000256" key="1">
    <source>
        <dbReference type="ARBA" id="ARBA00004651"/>
    </source>
</evidence>
<keyword evidence="8" id="KW-1185">Reference proteome</keyword>
<feature type="transmembrane region" description="Helical" evidence="6">
    <location>
        <begin position="175"/>
        <end position="195"/>
    </location>
</feature>
<sequence>MLKLNKEEIIKIIRTSRYGEINSRAAEVSFYLLLSLFPFILFTISIVVYIPIIHINRYIYLLQNIMPEAAFNIANSIIQSAIENRSISLGITSFFLTMWTSTRAVRALIRGINRSYNIQETRSFIKVFSIAMIFTIMLLFLIFSSMIFLVFGENLGHFLLESIGVDKVLINIWNIWRYLIGIGTIVVILLSLYIYTPNKKVKVRDSIPGAIVATFSWFLISYIYSYYANHYANYEVIYGSIGGIIILMTWIYLSSWAILIGSEVNAKLFYRKNVKYSTKIRRKVFKNY</sequence>
<evidence type="ECO:0000256" key="5">
    <source>
        <dbReference type="ARBA" id="ARBA00023136"/>
    </source>
</evidence>